<feature type="compositionally biased region" description="Basic residues" evidence="5">
    <location>
        <begin position="99"/>
        <end position="108"/>
    </location>
</feature>
<dbReference type="InterPro" id="IPR054180">
    <property type="entry name" value="H-NS-like_N"/>
</dbReference>
<dbReference type="Pfam" id="PF22470">
    <property type="entry name" value="Histone_HNS_N"/>
    <property type="match status" value="1"/>
</dbReference>
<feature type="compositionally biased region" description="Basic and acidic residues" evidence="5">
    <location>
        <begin position="109"/>
        <end position="120"/>
    </location>
</feature>
<feature type="region of interest" description="Disordered" evidence="5">
    <location>
        <begin position="77"/>
        <end position="125"/>
    </location>
</feature>
<dbReference type="GO" id="GO:0000976">
    <property type="term" value="F:transcription cis-regulatory region binding"/>
    <property type="evidence" value="ECO:0007669"/>
    <property type="project" value="TreeGrafter"/>
</dbReference>
<evidence type="ECO:0000256" key="5">
    <source>
        <dbReference type="SAM" id="MobiDB-lite"/>
    </source>
</evidence>
<dbReference type="OrthoDB" id="6088948at2"/>
<feature type="domain" description="DNA-binding protein H-NS-like C-terminal" evidence="6">
    <location>
        <begin position="98"/>
        <end position="145"/>
    </location>
</feature>
<comment type="subcellular location">
    <subcellularLocation>
        <location evidence="1">Cytoplasm</location>
        <location evidence="1">Nucleoid</location>
    </subcellularLocation>
</comment>
<dbReference type="GO" id="GO:0005829">
    <property type="term" value="C:cytosol"/>
    <property type="evidence" value="ECO:0007669"/>
    <property type="project" value="TreeGrafter"/>
</dbReference>
<dbReference type="PATRIC" id="fig|171383.3.peg.3071"/>
<evidence type="ECO:0000313" key="8">
    <source>
        <dbReference type="Proteomes" id="UP000037530"/>
    </source>
</evidence>
<dbReference type="GO" id="GO:0030527">
    <property type="term" value="F:structural constituent of chromatin"/>
    <property type="evidence" value="ECO:0007669"/>
    <property type="project" value="InterPro"/>
</dbReference>
<evidence type="ECO:0000256" key="4">
    <source>
        <dbReference type="ARBA" id="ARBA00023125"/>
    </source>
</evidence>
<dbReference type="GO" id="GO:0009295">
    <property type="term" value="C:nucleoid"/>
    <property type="evidence" value="ECO:0007669"/>
    <property type="project" value="UniProtKB-SubCell"/>
</dbReference>
<dbReference type="PANTHER" id="PTHR38097:SF2">
    <property type="entry name" value="DNA-BINDING PROTEIN STPA"/>
    <property type="match status" value="1"/>
</dbReference>
<dbReference type="GO" id="GO:0003680">
    <property type="term" value="F:minor groove of adenine-thymine-rich DNA binding"/>
    <property type="evidence" value="ECO:0007669"/>
    <property type="project" value="TreeGrafter"/>
</dbReference>
<dbReference type="STRING" id="171383.AKJ31_15000"/>
<keyword evidence="3" id="KW-0963">Cytoplasm</keyword>
<dbReference type="InterPro" id="IPR037150">
    <property type="entry name" value="H-NS_C_dom_sf"/>
</dbReference>
<dbReference type="SUPFAM" id="SSF81273">
    <property type="entry name" value="H-NS histone-like proteins"/>
    <property type="match status" value="1"/>
</dbReference>
<dbReference type="SMART" id="SM00528">
    <property type="entry name" value="HNS"/>
    <property type="match status" value="1"/>
</dbReference>
<evidence type="ECO:0000313" key="7">
    <source>
        <dbReference type="EMBL" id="KOO06997.1"/>
    </source>
</evidence>
<accession>A0A0M0HYU2</accession>
<protein>
    <recommendedName>
        <fullName evidence="6">DNA-binding protein H-NS-like C-terminal domain-containing protein</fullName>
    </recommendedName>
</protein>
<reference evidence="8" key="1">
    <citation type="submission" date="2015-08" db="EMBL/GenBank/DDBJ databases">
        <title>Vibrio galatheae sp. nov., a novel member of the Vibrionaceae family isolated from the Solomon Islands.</title>
        <authorList>
            <person name="Giubergia S."/>
            <person name="Machado H."/>
            <person name="Mateiu R.V."/>
            <person name="Gram L."/>
        </authorList>
    </citation>
    <scope>NUCLEOTIDE SEQUENCE [LARGE SCALE GENOMIC DNA]</scope>
    <source>
        <strain evidence="8">DSM 19134</strain>
    </source>
</reference>
<dbReference type="Gene3D" id="1.10.287.1050">
    <property type="entry name" value="H-NS histone-like proteins"/>
    <property type="match status" value="1"/>
</dbReference>
<evidence type="ECO:0000256" key="1">
    <source>
        <dbReference type="ARBA" id="ARBA00004453"/>
    </source>
</evidence>
<dbReference type="InterPro" id="IPR027454">
    <property type="entry name" value="Histone_HNS_N"/>
</dbReference>
<keyword evidence="8" id="KW-1185">Reference proteome</keyword>
<comment type="caution">
    <text evidence="7">The sequence shown here is derived from an EMBL/GenBank/DDBJ whole genome shotgun (WGS) entry which is preliminary data.</text>
</comment>
<proteinExistence type="inferred from homology"/>
<keyword evidence="4" id="KW-0238">DNA-binding</keyword>
<dbReference type="GO" id="GO:0046983">
    <property type="term" value="F:protein dimerization activity"/>
    <property type="evidence" value="ECO:0007669"/>
    <property type="project" value="InterPro"/>
</dbReference>
<dbReference type="GO" id="GO:0003681">
    <property type="term" value="F:bent DNA binding"/>
    <property type="evidence" value="ECO:0007669"/>
    <property type="project" value="TreeGrafter"/>
</dbReference>
<dbReference type="Pfam" id="PF00816">
    <property type="entry name" value="Histone_HNS"/>
    <property type="match status" value="1"/>
</dbReference>
<feature type="compositionally biased region" description="Polar residues" evidence="5">
    <location>
        <begin position="84"/>
        <end position="94"/>
    </location>
</feature>
<dbReference type="Gene3D" id="4.10.430.10">
    <property type="entry name" value="Histone-like protein H-NS, C-terminal domain"/>
    <property type="match status" value="1"/>
</dbReference>
<name>A0A0M0HYU2_9VIBR</name>
<dbReference type="AlphaFoldDB" id="A0A0M0HYU2"/>
<sequence length="155" mass="18090">MANPKEAVEDFQAEFLSVMSRIRRMRKYLKGSDSTSMIAMKDRLEELILEREIEEEEERKAQEEKQRSIEEVKEMMKAKGLSESDLTGTGSQDQVVKKEGKKPRKPKYLHIDDEGEEHRWNGKGRTPKYFADLIEKGVNIDKDCLARNLEPEDEE</sequence>
<organism evidence="7 8">
    <name type="scientific">Vibrio hepatarius</name>
    <dbReference type="NCBI Taxonomy" id="171383"/>
    <lineage>
        <taxon>Bacteria</taxon>
        <taxon>Pseudomonadati</taxon>
        <taxon>Pseudomonadota</taxon>
        <taxon>Gammaproteobacteria</taxon>
        <taxon>Vibrionales</taxon>
        <taxon>Vibrionaceae</taxon>
        <taxon>Vibrio</taxon>
        <taxon>Vibrio oreintalis group</taxon>
    </lineage>
</organism>
<evidence type="ECO:0000256" key="3">
    <source>
        <dbReference type="ARBA" id="ARBA00022490"/>
    </source>
</evidence>
<gene>
    <name evidence="7" type="ORF">AKJ31_15000</name>
</gene>
<dbReference type="EMBL" id="LHPI01000013">
    <property type="protein sequence ID" value="KOO06997.1"/>
    <property type="molecule type" value="Genomic_DNA"/>
</dbReference>
<comment type="similarity">
    <text evidence="2">Belongs to the histone-like protein H-NS family.</text>
</comment>
<dbReference type="Proteomes" id="UP000037530">
    <property type="component" value="Unassembled WGS sequence"/>
</dbReference>
<dbReference type="InterPro" id="IPR027444">
    <property type="entry name" value="H-NS_C_dom"/>
</dbReference>
<dbReference type="PIRSF" id="PIRSF002096">
    <property type="entry name" value="HnS"/>
    <property type="match status" value="1"/>
</dbReference>
<dbReference type="InterPro" id="IPR001801">
    <property type="entry name" value="Histone_HNS"/>
</dbReference>
<dbReference type="GO" id="GO:0032993">
    <property type="term" value="C:protein-DNA complex"/>
    <property type="evidence" value="ECO:0007669"/>
    <property type="project" value="TreeGrafter"/>
</dbReference>
<dbReference type="PANTHER" id="PTHR38097">
    <property type="match status" value="1"/>
</dbReference>
<evidence type="ECO:0000256" key="2">
    <source>
        <dbReference type="ARBA" id="ARBA00010610"/>
    </source>
</evidence>
<dbReference type="RefSeq" id="WP_053409928.1">
    <property type="nucleotide sequence ID" value="NZ_LHPI01000013.1"/>
</dbReference>
<evidence type="ECO:0000259" key="6">
    <source>
        <dbReference type="SMART" id="SM00528"/>
    </source>
</evidence>
<dbReference type="GO" id="GO:0001217">
    <property type="term" value="F:DNA-binding transcription repressor activity"/>
    <property type="evidence" value="ECO:0007669"/>
    <property type="project" value="TreeGrafter"/>
</dbReference>